<accession>A0ACC1IWT5</accession>
<name>A0ACC1IWT5_9FUNG</name>
<gene>
    <name evidence="1" type="ORF">LPJ66_000191</name>
</gene>
<organism evidence="1 2">
    <name type="scientific">Kickxella alabastrina</name>
    <dbReference type="NCBI Taxonomy" id="61397"/>
    <lineage>
        <taxon>Eukaryota</taxon>
        <taxon>Fungi</taxon>
        <taxon>Fungi incertae sedis</taxon>
        <taxon>Zoopagomycota</taxon>
        <taxon>Kickxellomycotina</taxon>
        <taxon>Kickxellomycetes</taxon>
        <taxon>Kickxellales</taxon>
        <taxon>Kickxellaceae</taxon>
        <taxon>Kickxella</taxon>
    </lineage>
</organism>
<sequence length="287" mass="31678">MSSHTQEDSKKPIYDSHSREYPAIPATQSPSHLSLILGQLRHTTRDLAAQTQHYGQLLVNHWILVEQKIAQTVRNTVPQGEKLAPGIIYVGVAALAGPIFTRKRNFAVRWCSPFVFGGLAAGYFLPGTAQVVLRNVWGRYGDPKSIDQVAKTWENVRRKEAEVKRSLAGGVQELRLSLQEGRGFGRVKDQEQQQQQQKTAGVRSVVGAVRDAEAVVAEKALAAVQKIDGVVAEKVEQSKKSLEESKKAFEESKKADSNAAESALKENEKAQQQQQQLPLGFKSNVDN</sequence>
<reference evidence="1" key="1">
    <citation type="submission" date="2022-07" db="EMBL/GenBank/DDBJ databases">
        <title>Phylogenomic reconstructions and comparative analyses of Kickxellomycotina fungi.</title>
        <authorList>
            <person name="Reynolds N.K."/>
            <person name="Stajich J.E."/>
            <person name="Barry K."/>
            <person name="Grigoriev I.V."/>
            <person name="Crous P."/>
            <person name="Smith M.E."/>
        </authorList>
    </citation>
    <scope>NUCLEOTIDE SEQUENCE</scope>
    <source>
        <strain evidence="1">Benny 63K</strain>
    </source>
</reference>
<dbReference type="EMBL" id="JANBPG010000004">
    <property type="protein sequence ID" value="KAJ1902196.1"/>
    <property type="molecule type" value="Genomic_DNA"/>
</dbReference>
<keyword evidence="2" id="KW-1185">Reference proteome</keyword>
<dbReference type="Proteomes" id="UP001150581">
    <property type="component" value="Unassembled WGS sequence"/>
</dbReference>
<protein>
    <submittedName>
        <fullName evidence="1">Uncharacterized protein</fullName>
    </submittedName>
</protein>
<comment type="caution">
    <text evidence="1">The sequence shown here is derived from an EMBL/GenBank/DDBJ whole genome shotgun (WGS) entry which is preliminary data.</text>
</comment>
<evidence type="ECO:0000313" key="1">
    <source>
        <dbReference type="EMBL" id="KAJ1902196.1"/>
    </source>
</evidence>
<proteinExistence type="predicted"/>
<evidence type="ECO:0000313" key="2">
    <source>
        <dbReference type="Proteomes" id="UP001150581"/>
    </source>
</evidence>